<dbReference type="EMBL" id="BSUZ01000001">
    <property type="protein sequence ID" value="GMA84895.1"/>
    <property type="molecule type" value="Genomic_DNA"/>
</dbReference>
<name>A0ABQ6JDI2_9ACTN</name>
<dbReference type="SUPFAM" id="SSF53474">
    <property type="entry name" value="alpha/beta-Hydrolases"/>
    <property type="match status" value="1"/>
</dbReference>
<reference evidence="2" key="1">
    <citation type="journal article" date="2019" name="Int. J. Syst. Evol. Microbiol.">
        <title>The Global Catalogue of Microorganisms (GCM) 10K type strain sequencing project: providing services to taxonomists for standard genome sequencing and annotation.</title>
        <authorList>
            <consortium name="The Broad Institute Genomics Platform"/>
            <consortium name="The Broad Institute Genome Sequencing Center for Infectious Disease"/>
            <person name="Wu L."/>
            <person name="Ma J."/>
        </authorList>
    </citation>
    <scope>NUCLEOTIDE SEQUENCE [LARGE SCALE GENOMIC DNA]</scope>
    <source>
        <strain evidence="2">NBRC 108730</strain>
    </source>
</reference>
<accession>A0ABQ6JDI2</accession>
<evidence type="ECO:0000313" key="2">
    <source>
        <dbReference type="Proteomes" id="UP001157017"/>
    </source>
</evidence>
<proteinExistence type="predicted"/>
<dbReference type="Gene3D" id="3.40.50.1820">
    <property type="entry name" value="alpha/beta hydrolase"/>
    <property type="match status" value="1"/>
</dbReference>
<dbReference type="InterPro" id="IPR029058">
    <property type="entry name" value="AB_hydrolase_fold"/>
</dbReference>
<keyword evidence="2" id="KW-1185">Reference proteome</keyword>
<comment type="caution">
    <text evidence="1">The sequence shown here is derived from an EMBL/GenBank/DDBJ whole genome shotgun (WGS) entry which is preliminary data.</text>
</comment>
<evidence type="ECO:0008006" key="3">
    <source>
        <dbReference type="Google" id="ProtNLM"/>
    </source>
</evidence>
<protein>
    <recommendedName>
        <fullName evidence="3">Peptidase S33 tripeptidyl aminopeptidase-like C-terminal domain-containing protein</fullName>
    </recommendedName>
</protein>
<sequence>MPLVLTAGRSDTYSPEAWLRVLAAAATAAPSVRVLMTPGSHNPMVGHPERLVTAVEAALEPVPVTAPR</sequence>
<evidence type="ECO:0000313" key="1">
    <source>
        <dbReference type="EMBL" id="GMA84895.1"/>
    </source>
</evidence>
<organism evidence="1 2">
    <name type="scientific">Angustibacter aerolatus</name>
    <dbReference type="NCBI Taxonomy" id="1162965"/>
    <lineage>
        <taxon>Bacteria</taxon>
        <taxon>Bacillati</taxon>
        <taxon>Actinomycetota</taxon>
        <taxon>Actinomycetes</taxon>
        <taxon>Kineosporiales</taxon>
        <taxon>Kineosporiaceae</taxon>
    </lineage>
</organism>
<gene>
    <name evidence="1" type="ORF">GCM10025868_01450</name>
</gene>
<dbReference type="Proteomes" id="UP001157017">
    <property type="component" value="Unassembled WGS sequence"/>
</dbReference>